<keyword evidence="3" id="KW-1185">Reference proteome</keyword>
<evidence type="ECO:0000313" key="2">
    <source>
        <dbReference type="EMBL" id="GMH83125.1"/>
    </source>
</evidence>
<organism evidence="2 3">
    <name type="scientific">Triparma strigata</name>
    <dbReference type="NCBI Taxonomy" id="1606541"/>
    <lineage>
        <taxon>Eukaryota</taxon>
        <taxon>Sar</taxon>
        <taxon>Stramenopiles</taxon>
        <taxon>Ochrophyta</taxon>
        <taxon>Bolidophyceae</taxon>
        <taxon>Parmales</taxon>
        <taxon>Triparmaceae</taxon>
        <taxon>Triparma</taxon>
    </lineage>
</organism>
<feature type="compositionally biased region" description="Basic residues" evidence="1">
    <location>
        <begin position="75"/>
        <end position="97"/>
    </location>
</feature>
<name>A0A9W7BBI3_9STRA</name>
<accession>A0A9W7BBI3</accession>
<evidence type="ECO:0000313" key="3">
    <source>
        <dbReference type="Proteomes" id="UP001165085"/>
    </source>
</evidence>
<gene>
    <name evidence="2" type="ORF">TrST_g8036</name>
</gene>
<reference evidence="3" key="1">
    <citation type="journal article" date="2023" name="Commun. Biol.">
        <title>Genome analysis of Parmales, the sister group of diatoms, reveals the evolutionary specialization of diatoms from phago-mixotrophs to photoautotrophs.</title>
        <authorList>
            <person name="Ban H."/>
            <person name="Sato S."/>
            <person name="Yoshikawa S."/>
            <person name="Yamada K."/>
            <person name="Nakamura Y."/>
            <person name="Ichinomiya M."/>
            <person name="Sato N."/>
            <person name="Blanc-Mathieu R."/>
            <person name="Endo H."/>
            <person name="Kuwata A."/>
            <person name="Ogata H."/>
        </authorList>
    </citation>
    <scope>NUCLEOTIDE SEQUENCE [LARGE SCALE GENOMIC DNA]</scope>
    <source>
        <strain evidence="3">NIES 3701</strain>
    </source>
</reference>
<proteinExistence type="predicted"/>
<dbReference type="Proteomes" id="UP001165085">
    <property type="component" value="Unassembled WGS sequence"/>
</dbReference>
<feature type="compositionally biased region" description="Basic and acidic residues" evidence="1">
    <location>
        <begin position="56"/>
        <end position="66"/>
    </location>
</feature>
<comment type="caution">
    <text evidence="2">The sequence shown here is derived from an EMBL/GenBank/DDBJ whole genome shotgun (WGS) entry which is preliminary data.</text>
</comment>
<dbReference type="OrthoDB" id="194405at2759"/>
<feature type="region of interest" description="Disordered" evidence="1">
    <location>
        <begin position="27"/>
        <end position="158"/>
    </location>
</feature>
<sequence>MFGDTFGTKSDYVKGMEYSMRRAYMGDEPGQMSSCPPDTLFVSRDQARKLNSAPDLEGHDDLDHILSFHSPSAKEKKKALKKKTKKKRGQYHNHRSSGVHFNKNSISDDSDSDSEVSPTNRSPVMALMAGRMATSPKSKAQMMKDNATKNKERKSKEKKATFTLEETWEKTHQAGCTFYVNRFTGEATQDDPFDERPKKFDELKIVEQRIKDDVSPPLATGYGVYEELKPEFDKVMAFLDGKAKTYA</sequence>
<evidence type="ECO:0000256" key="1">
    <source>
        <dbReference type="SAM" id="MobiDB-lite"/>
    </source>
</evidence>
<protein>
    <submittedName>
        <fullName evidence="2">Uncharacterized protein</fullName>
    </submittedName>
</protein>
<feature type="compositionally biased region" description="Basic and acidic residues" evidence="1">
    <location>
        <begin position="146"/>
        <end position="158"/>
    </location>
</feature>
<dbReference type="EMBL" id="BRXY01000278">
    <property type="protein sequence ID" value="GMH83125.1"/>
    <property type="molecule type" value="Genomic_DNA"/>
</dbReference>
<dbReference type="AlphaFoldDB" id="A0A9W7BBI3"/>